<reference evidence="2" key="1">
    <citation type="submission" date="2022-07" db="EMBL/GenBank/DDBJ databases">
        <title>Genome Sequence of Physisporinus lineatus.</title>
        <authorList>
            <person name="Buettner E."/>
        </authorList>
    </citation>
    <scope>NUCLEOTIDE SEQUENCE</scope>
    <source>
        <strain evidence="2">VT162</strain>
    </source>
</reference>
<feature type="compositionally biased region" description="Basic and acidic residues" evidence="1">
    <location>
        <begin position="10"/>
        <end position="21"/>
    </location>
</feature>
<keyword evidence="3" id="KW-1185">Reference proteome</keyword>
<feature type="region of interest" description="Disordered" evidence="1">
    <location>
        <begin position="1"/>
        <end position="54"/>
    </location>
</feature>
<accession>A0AAD5UWJ8</accession>
<name>A0AAD5UWJ8_9APHY</name>
<evidence type="ECO:0000313" key="2">
    <source>
        <dbReference type="EMBL" id="KAJ3479701.1"/>
    </source>
</evidence>
<protein>
    <submittedName>
        <fullName evidence="2">Uncharacterized protein</fullName>
    </submittedName>
</protein>
<dbReference type="EMBL" id="JANAWD010000422">
    <property type="protein sequence ID" value="KAJ3479701.1"/>
    <property type="molecule type" value="Genomic_DNA"/>
</dbReference>
<dbReference type="Proteomes" id="UP001212997">
    <property type="component" value="Unassembled WGS sequence"/>
</dbReference>
<evidence type="ECO:0000313" key="3">
    <source>
        <dbReference type="Proteomes" id="UP001212997"/>
    </source>
</evidence>
<gene>
    <name evidence="2" type="ORF">NLI96_g8877</name>
</gene>
<organism evidence="2 3">
    <name type="scientific">Meripilus lineatus</name>
    <dbReference type="NCBI Taxonomy" id="2056292"/>
    <lineage>
        <taxon>Eukaryota</taxon>
        <taxon>Fungi</taxon>
        <taxon>Dikarya</taxon>
        <taxon>Basidiomycota</taxon>
        <taxon>Agaricomycotina</taxon>
        <taxon>Agaricomycetes</taxon>
        <taxon>Polyporales</taxon>
        <taxon>Meripilaceae</taxon>
        <taxon>Meripilus</taxon>
    </lineage>
</organism>
<comment type="caution">
    <text evidence="2">The sequence shown here is derived from an EMBL/GenBank/DDBJ whole genome shotgun (WGS) entry which is preliminary data.</text>
</comment>
<proteinExistence type="predicted"/>
<evidence type="ECO:0000256" key="1">
    <source>
        <dbReference type="SAM" id="MobiDB-lite"/>
    </source>
</evidence>
<sequence length="146" mass="16065">MGITYKGFKKKTEQSKAEARHRGNTVSDNNEPSKMKKKGKKASGKGETSDAWKKPKKIKIEVEHKTYEQIVAETGQELPLPPPLTLVKSNPAVSKAFLTDIPQYTQAFNMSARAQHGFGVPQCVGNTICCTSKVKSLLGQEISCRN</sequence>
<dbReference type="AlphaFoldDB" id="A0AAD5UWJ8"/>